<evidence type="ECO:0000256" key="2">
    <source>
        <dbReference type="ARBA" id="ARBA00015075"/>
    </source>
</evidence>
<keyword evidence="9" id="KW-1185">Reference proteome</keyword>
<comment type="similarity">
    <text evidence="1">Belongs to the CcdB toxin family.</text>
</comment>
<sequence length="98" mass="10755">MAQFDVYEVRSGQYLIDCQSDLLSHLESRFTVPLSTASDGRQAIGRFHPHFVVEGITMMMVTELAGAIPARALGRRVGSLIAQEYEIKAALDMLVSGI</sequence>
<evidence type="ECO:0000313" key="8">
    <source>
        <dbReference type="EMBL" id="MDO7841563.1"/>
    </source>
</evidence>
<reference evidence="8" key="1">
    <citation type="submission" date="2023-07" db="EMBL/GenBank/DDBJ databases">
        <authorList>
            <person name="Kim M.K."/>
        </authorList>
    </citation>
    <scope>NUCLEOTIDE SEQUENCE</scope>
    <source>
        <strain evidence="8">CA1-15</strain>
    </source>
</reference>
<keyword evidence="5" id="KW-0804">Transcription</keyword>
<dbReference type="RefSeq" id="WP_304560007.1">
    <property type="nucleotide sequence ID" value="NZ_JAUQSZ010000002.1"/>
</dbReference>
<keyword evidence="4" id="KW-0805">Transcription regulation</keyword>
<protein>
    <recommendedName>
        <fullName evidence="2">Toxin CcdB</fullName>
    </recommendedName>
    <alternativeName>
        <fullName evidence="7">Cytotoxic protein CcdB</fullName>
    </alternativeName>
    <alternativeName>
        <fullName evidence="6">Protein LetD</fullName>
    </alternativeName>
</protein>
<dbReference type="EMBL" id="JAUQSZ010000002">
    <property type="protein sequence ID" value="MDO7841563.1"/>
    <property type="molecule type" value="Genomic_DNA"/>
</dbReference>
<evidence type="ECO:0000256" key="6">
    <source>
        <dbReference type="ARBA" id="ARBA00029628"/>
    </source>
</evidence>
<dbReference type="InterPro" id="IPR011067">
    <property type="entry name" value="Plasmid_toxin/cell-grow_inhib"/>
</dbReference>
<evidence type="ECO:0000256" key="7">
    <source>
        <dbReference type="ARBA" id="ARBA00033135"/>
    </source>
</evidence>
<accession>A0ABT8ZWC1</accession>
<evidence type="ECO:0000256" key="5">
    <source>
        <dbReference type="ARBA" id="ARBA00023163"/>
    </source>
</evidence>
<comment type="caution">
    <text evidence="8">The sequence shown here is derived from an EMBL/GenBank/DDBJ whole genome shotgun (WGS) entry which is preliminary data.</text>
</comment>
<keyword evidence="3" id="KW-0678">Repressor</keyword>
<evidence type="ECO:0000256" key="1">
    <source>
        <dbReference type="ARBA" id="ARBA00005230"/>
    </source>
</evidence>
<dbReference type="SUPFAM" id="SSF50118">
    <property type="entry name" value="Cell growth inhibitor/plasmid maintenance toxic component"/>
    <property type="match status" value="1"/>
</dbReference>
<gene>
    <name evidence="8" type="ORF">Q5H94_04445</name>
</gene>
<proteinExistence type="inferred from homology"/>
<evidence type="ECO:0000313" key="9">
    <source>
        <dbReference type="Proteomes" id="UP001176468"/>
    </source>
</evidence>
<organism evidence="8 9">
    <name type="scientific">Sphingomonas immobilis</name>
    <dbReference type="NCBI Taxonomy" id="3063997"/>
    <lineage>
        <taxon>Bacteria</taxon>
        <taxon>Pseudomonadati</taxon>
        <taxon>Pseudomonadota</taxon>
        <taxon>Alphaproteobacteria</taxon>
        <taxon>Sphingomonadales</taxon>
        <taxon>Sphingomonadaceae</taxon>
        <taxon>Sphingomonas</taxon>
    </lineage>
</organism>
<evidence type="ECO:0000256" key="4">
    <source>
        <dbReference type="ARBA" id="ARBA00023015"/>
    </source>
</evidence>
<dbReference type="Gene3D" id="2.30.30.110">
    <property type="match status" value="1"/>
</dbReference>
<dbReference type="Pfam" id="PF01845">
    <property type="entry name" value="CcdB"/>
    <property type="match status" value="1"/>
</dbReference>
<name>A0ABT8ZWC1_9SPHN</name>
<dbReference type="Proteomes" id="UP001176468">
    <property type="component" value="Unassembled WGS sequence"/>
</dbReference>
<evidence type="ECO:0000256" key="3">
    <source>
        <dbReference type="ARBA" id="ARBA00022491"/>
    </source>
</evidence>
<dbReference type="InterPro" id="IPR002712">
    <property type="entry name" value="CcdB"/>
</dbReference>